<dbReference type="GO" id="GO:0004553">
    <property type="term" value="F:hydrolase activity, hydrolyzing O-glycosyl compounds"/>
    <property type="evidence" value="ECO:0007669"/>
    <property type="project" value="InterPro"/>
</dbReference>
<dbReference type="InterPro" id="IPR008965">
    <property type="entry name" value="CBM2/CBM3_carb-bd_dom_sf"/>
</dbReference>
<dbReference type="SUPFAM" id="SSF49384">
    <property type="entry name" value="Carbohydrate-binding domain"/>
    <property type="match status" value="1"/>
</dbReference>
<keyword evidence="4" id="KW-1185">Reference proteome</keyword>
<dbReference type="InterPro" id="IPR001919">
    <property type="entry name" value="CBD2"/>
</dbReference>
<dbReference type="InterPro" id="IPR012291">
    <property type="entry name" value="CBM2_carb-bd_dom_sf"/>
</dbReference>
<dbReference type="Proteomes" id="UP000599074">
    <property type="component" value="Unassembled WGS sequence"/>
</dbReference>
<accession>A0A8J3TEM8</accession>
<sequence length="195" mass="19694">MKRPADGAKRLVGGDLRAALWAASAIVAATLAIFVAQQLHAGEGTPHNPGRAAPTVPASPTGSHSDHPGCTASYTVAGAWPAGFQANVTIRTNGSSSISGWIVKWTFPADQTVMQLWNGHYTQTKTAVTVRSEGWYPSPAANEMTTTFGFVGTGAAPPAVQDLTCTVSVGAQSSASPSAGAPSPAASPSPAPSPS</sequence>
<reference evidence="3" key="1">
    <citation type="submission" date="2021-01" db="EMBL/GenBank/DDBJ databases">
        <title>Whole genome shotgun sequence of Planosporangium mesophilum NBRC 109066.</title>
        <authorList>
            <person name="Komaki H."/>
            <person name="Tamura T."/>
        </authorList>
    </citation>
    <scope>NUCLEOTIDE SEQUENCE</scope>
    <source>
        <strain evidence="3">NBRC 109066</strain>
    </source>
</reference>
<dbReference type="SMART" id="SM00637">
    <property type="entry name" value="CBD_II"/>
    <property type="match status" value="1"/>
</dbReference>
<feature type="compositionally biased region" description="Low complexity" evidence="1">
    <location>
        <begin position="171"/>
        <end position="184"/>
    </location>
</feature>
<gene>
    <name evidence="3" type="ORF">Pme01_40190</name>
</gene>
<evidence type="ECO:0000256" key="1">
    <source>
        <dbReference type="SAM" id="MobiDB-lite"/>
    </source>
</evidence>
<dbReference type="AlphaFoldDB" id="A0A8J3TEM8"/>
<feature type="region of interest" description="Disordered" evidence="1">
    <location>
        <begin position="171"/>
        <end position="195"/>
    </location>
</feature>
<comment type="caution">
    <text evidence="3">The sequence shown here is derived from an EMBL/GenBank/DDBJ whole genome shotgun (WGS) entry which is preliminary data.</text>
</comment>
<dbReference type="Gene3D" id="2.60.40.290">
    <property type="match status" value="1"/>
</dbReference>
<evidence type="ECO:0000259" key="2">
    <source>
        <dbReference type="PROSITE" id="PS51173"/>
    </source>
</evidence>
<organism evidence="3 4">
    <name type="scientific">Planosporangium mesophilum</name>
    <dbReference type="NCBI Taxonomy" id="689768"/>
    <lineage>
        <taxon>Bacteria</taxon>
        <taxon>Bacillati</taxon>
        <taxon>Actinomycetota</taxon>
        <taxon>Actinomycetes</taxon>
        <taxon>Micromonosporales</taxon>
        <taxon>Micromonosporaceae</taxon>
        <taxon>Planosporangium</taxon>
    </lineage>
</organism>
<dbReference type="GO" id="GO:0030247">
    <property type="term" value="F:polysaccharide binding"/>
    <property type="evidence" value="ECO:0007669"/>
    <property type="project" value="UniProtKB-UniRule"/>
</dbReference>
<protein>
    <recommendedName>
        <fullName evidence="2">CBM2 domain-containing protein</fullName>
    </recommendedName>
</protein>
<dbReference type="PROSITE" id="PS51173">
    <property type="entry name" value="CBM2"/>
    <property type="match status" value="1"/>
</dbReference>
<evidence type="ECO:0000313" key="4">
    <source>
        <dbReference type="Proteomes" id="UP000599074"/>
    </source>
</evidence>
<evidence type="ECO:0000313" key="3">
    <source>
        <dbReference type="EMBL" id="GII24422.1"/>
    </source>
</evidence>
<dbReference type="GO" id="GO:0005975">
    <property type="term" value="P:carbohydrate metabolic process"/>
    <property type="evidence" value="ECO:0007669"/>
    <property type="project" value="InterPro"/>
</dbReference>
<proteinExistence type="predicted"/>
<feature type="region of interest" description="Disordered" evidence="1">
    <location>
        <begin position="44"/>
        <end position="68"/>
    </location>
</feature>
<feature type="compositionally biased region" description="Pro residues" evidence="1">
    <location>
        <begin position="185"/>
        <end position="195"/>
    </location>
</feature>
<dbReference type="EMBL" id="BOON01000036">
    <property type="protein sequence ID" value="GII24422.1"/>
    <property type="molecule type" value="Genomic_DNA"/>
</dbReference>
<feature type="domain" description="CBM2" evidence="2">
    <location>
        <begin position="63"/>
        <end position="168"/>
    </location>
</feature>
<name>A0A8J3TEM8_9ACTN</name>
<dbReference type="Pfam" id="PF00553">
    <property type="entry name" value="CBM_2"/>
    <property type="match status" value="1"/>
</dbReference>